<keyword evidence="3" id="KW-0732">Signal</keyword>
<dbReference type="Proteomes" id="UP001596390">
    <property type="component" value="Unassembled WGS sequence"/>
</dbReference>
<evidence type="ECO:0000313" key="5">
    <source>
        <dbReference type="EMBL" id="MFC7185897.1"/>
    </source>
</evidence>
<dbReference type="InterPro" id="IPR039424">
    <property type="entry name" value="SBP_5"/>
</dbReference>
<dbReference type="AlphaFoldDB" id="A0ABD5YDS5"/>
<reference evidence="5 6" key="1">
    <citation type="journal article" date="2019" name="Int. J. Syst. Evol. Microbiol.">
        <title>The Global Catalogue of Microorganisms (GCM) 10K type strain sequencing project: providing services to taxonomists for standard genome sequencing and annotation.</title>
        <authorList>
            <consortium name="The Broad Institute Genomics Platform"/>
            <consortium name="The Broad Institute Genome Sequencing Center for Infectious Disease"/>
            <person name="Wu L."/>
            <person name="Ma J."/>
        </authorList>
    </citation>
    <scope>NUCLEOTIDE SEQUENCE [LARGE SCALE GENOMIC DNA]</scope>
    <source>
        <strain evidence="5 6">Q85</strain>
    </source>
</reference>
<sequence>MSHPDNGRARSAATRRRVLAAMGGASVVGLAGCVGGDDGGDGDGTAEFVASAAANPGTFDPTIITDATSNSVVGTMAYERLVALTFDYSEFRGELATDWEQVDDTTFRFQLREGVTFHNGDEFTADDVAFSINRTRGTTNAADVSFIENVEVLGDYEVEITSTDPHAPFLNDLAAVPILTSKTDAISENPEQDEHSFTEQTLGTGPWELEEFSAEDRAVLVPYEDYWYDGDEHPGTAPWDQVT</sequence>
<evidence type="ECO:0000256" key="2">
    <source>
        <dbReference type="ARBA" id="ARBA00022448"/>
    </source>
</evidence>
<proteinExistence type="inferred from homology"/>
<accession>A0ABD5YDS5</accession>
<protein>
    <submittedName>
        <fullName evidence="5">ABC transporter substrate-binding protein</fullName>
    </submittedName>
</protein>
<dbReference type="Pfam" id="PF00496">
    <property type="entry name" value="SBP_bac_5"/>
    <property type="match status" value="1"/>
</dbReference>
<feature type="domain" description="Solute-binding protein family 5" evidence="4">
    <location>
        <begin position="91"/>
        <end position="241"/>
    </location>
</feature>
<dbReference type="InterPro" id="IPR000914">
    <property type="entry name" value="SBP_5_dom"/>
</dbReference>
<evidence type="ECO:0000259" key="4">
    <source>
        <dbReference type="Pfam" id="PF00496"/>
    </source>
</evidence>
<evidence type="ECO:0000256" key="1">
    <source>
        <dbReference type="ARBA" id="ARBA00005695"/>
    </source>
</evidence>
<evidence type="ECO:0000256" key="3">
    <source>
        <dbReference type="ARBA" id="ARBA00022729"/>
    </source>
</evidence>
<keyword evidence="2" id="KW-0813">Transport</keyword>
<dbReference type="EMBL" id="JBHSZZ010000013">
    <property type="protein sequence ID" value="MFC7185897.1"/>
    <property type="molecule type" value="Genomic_DNA"/>
</dbReference>
<dbReference type="Gene3D" id="3.40.190.10">
    <property type="entry name" value="Periplasmic binding protein-like II"/>
    <property type="match status" value="1"/>
</dbReference>
<comment type="similarity">
    <text evidence="1">Belongs to the bacterial solute-binding protein 5 family.</text>
</comment>
<keyword evidence="6" id="KW-1185">Reference proteome</keyword>
<dbReference type="PANTHER" id="PTHR30290:SF9">
    <property type="entry name" value="OLIGOPEPTIDE-BINDING PROTEIN APPA"/>
    <property type="match status" value="1"/>
</dbReference>
<organism evidence="5 6">
    <name type="scientific">Halorubrum yunnanense</name>
    <dbReference type="NCBI Taxonomy" id="1526162"/>
    <lineage>
        <taxon>Archaea</taxon>
        <taxon>Methanobacteriati</taxon>
        <taxon>Methanobacteriota</taxon>
        <taxon>Stenosarchaea group</taxon>
        <taxon>Halobacteria</taxon>
        <taxon>Halobacteriales</taxon>
        <taxon>Haloferacaceae</taxon>
        <taxon>Halorubrum</taxon>
    </lineage>
</organism>
<evidence type="ECO:0000313" key="6">
    <source>
        <dbReference type="Proteomes" id="UP001596390"/>
    </source>
</evidence>
<feature type="non-terminal residue" evidence="5">
    <location>
        <position position="243"/>
    </location>
</feature>
<name>A0ABD5YDS5_9EURY</name>
<dbReference type="PANTHER" id="PTHR30290">
    <property type="entry name" value="PERIPLASMIC BINDING COMPONENT OF ABC TRANSPORTER"/>
    <property type="match status" value="1"/>
</dbReference>
<dbReference type="SUPFAM" id="SSF53850">
    <property type="entry name" value="Periplasmic binding protein-like II"/>
    <property type="match status" value="1"/>
</dbReference>
<comment type="caution">
    <text evidence="5">The sequence shown here is derived from an EMBL/GenBank/DDBJ whole genome shotgun (WGS) entry which is preliminary data.</text>
</comment>
<gene>
    <name evidence="5" type="ORF">ACFQMK_03135</name>
</gene>